<dbReference type="Pfam" id="PF00486">
    <property type="entry name" value="Trans_reg_C"/>
    <property type="match status" value="1"/>
</dbReference>
<keyword evidence="7" id="KW-1185">Reference proteome</keyword>
<evidence type="ECO:0000313" key="6">
    <source>
        <dbReference type="EMBL" id="BCL30070.1"/>
    </source>
</evidence>
<evidence type="ECO:0000256" key="2">
    <source>
        <dbReference type="ARBA" id="ARBA00023012"/>
    </source>
</evidence>
<feature type="domain" description="OmpR/PhoB-type" evidence="5">
    <location>
        <begin position="1"/>
        <end position="93"/>
    </location>
</feature>
<keyword evidence="3 4" id="KW-0238">DNA-binding</keyword>
<dbReference type="InterPro" id="IPR036388">
    <property type="entry name" value="WH-like_DNA-bd_sf"/>
</dbReference>
<dbReference type="EMBL" id="AP023440">
    <property type="protein sequence ID" value="BCL30070.1"/>
    <property type="molecule type" value="Genomic_DNA"/>
</dbReference>
<dbReference type="RefSeq" id="WP_190852080.1">
    <property type="nucleotide sequence ID" value="NZ_AP023440.1"/>
</dbReference>
<dbReference type="InterPro" id="IPR005158">
    <property type="entry name" value="BTAD"/>
</dbReference>
<dbReference type="Proteomes" id="UP000516444">
    <property type="component" value="Chromosome"/>
</dbReference>
<dbReference type="GO" id="GO:0006355">
    <property type="term" value="P:regulation of DNA-templated transcription"/>
    <property type="evidence" value="ECO:0007669"/>
    <property type="project" value="InterPro"/>
</dbReference>
<dbReference type="GO" id="GO:0003677">
    <property type="term" value="F:DNA binding"/>
    <property type="evidence" value="ECO:0007669"/>
    <property type="project" value="UniProtKB-UniRule"/>
</dbReference>
<protein>
    <recommendedName>
        <fullName evidence="5">OmpR/PhoB-type domain-containing protein</fullName>
    </recommendedName>
</protein>
<evidence type="ECO:0000313" key="7">
    <source>
        <dbReference type="Proteomes" id="UP000516444"/>
    </source>
</evidence>
<organism evidence="6 7">
    <name type="scientific">Streptomyces aurantiacus</name>
    <dbReference type="NCBI Taxonomy" id="47760"/>
    <lineage>
        <taxon>Bacteria</taxon>
        <taxon>Bacillati</taxon>
        <taxon>Actinomycetota</taxon>
        <taxon>Actinomycetes</taxon>
        <taxon>Kitasatosporales</taxon>
        <taxon>Streptomycetaceae</taxon>
        <taxon>Streptomyces</taxon>
        <taxon>Streptomyces aurantiacus group</taxon>
    </lineage>
</organism>
<dbReference type="InterPro" id="IPR049945">
    <property type="entry name" value="AAA_22"/>
</dbReference>
<dbReference type="Pfam" id="PF03704">
    <property type="entry name" value="BTAD"/>
    <property type="match status" value="1"/>
</dbReference>
<keyword evidence="2" id="KW-0902">Two-component regulatory system</keyword>
<dbReference type="InterPro" id="IPR016032">
    <property type="entry name" value="Sig_transdc_resp-reg_C-effctor"/>
</dbReference>
<evidence type="ECO:0000259" key="5">
    <source>
        <dbReference type="PROSITE" id="PS51755"/>
    </source>
</evidence>
<dbReference type="SMART" id="SM00862">
    <property type="entry name" value="Trans_reg_C"/>
    <property type="match status" value="1"/>
</dbReference>
<dbReference type="PANTHER" id="PTHR47691">
    <property type="entry name" value="REGULATOR-RELATED"/>
    <property type="match status" value="1"/>
</dbReference>
<dbReference type="GO" id="GO:0016887">
    <property type="term" value="F:ATP hydrolysis activity"/>
    <property type="evidence" value="ECO:0007669"/>
    <property type="project" value="InterPro"/>
</dbReference>
<dbReference type="Pfam" id="PF13401">
    <property type="entry name" value="AAA_22"/>
    <property type="match status" value="1"/>
</dbReference>
<dbReference type="Gene3D" id="3.40.50.300">
    <property type="entry name" value="P-loop containing nucleotide triphosphate hydrolases"/>
    <property type="match status" value="1"/>
</dbReference>
<dbReference type="SUPFAM" id="SSF48452">
    <property type="entry name" value="TPR-like"/>
    <property type="match status" value="1"/>
</dbReference>
<dbReference type="PANTHER" id="PTHR47691:SF3">
    <property type="entry name" value="HTH-TYPE TRANSCRIPTIONAL REGULATOR RV0890C-RELATED"/>
    <property type="match status" value="1"/>
</dbReference>
<dbReference type="Gene3D" id="1.25.40.10">
    <property type="entry name" value="Tetratricopeptide repeat domain"/>
    <property type="match status" value="1"/>
</dbReference>
<name>A0A7G1P8D3_9ACTN</name>
<evidence type="ECO:0000256" key="1">
    <source>
        <dbReference type="ARBA" id="ARBA00005820"/>
    </source>
</evidence>
<evidence type="ECO:0000256" key="4">
    <source>
        <dbReference type="PROSITE-ProRule" id="PRU01091"/>
    </source>
</evidence>
<proteinExistence type="inferred from homology"/>
<dbReference type="PRINTS" id="PR00364">
    <property type="entry name" value="DISEASERSIST"/>
</dbReference>
<gene>
    <name evidence="6" type="ORF">GCM10017557_49290</name>
</gene>
<dbReference type="PROSITE" id="PS51755">
    <property type="entry name" value="OMPR_PHOB"/>
    <property type="match status" value="1"/>
</dbReference>
<dbReference type="CDD" id="cd15831">
    <property type="entry name" value="BTAD"/>
    <property type="match status" value="1"/>
</dbReference>
<dbReference type="InterPro" id="IPR027417">
    <property type="entry name" value="P-loop_NTPase"/>
</dbReference>
<dbReference type="GO" id="GO:0000160">
    <property type="term" value="P:phosphorelay signal transduction system"/>
    <property type="evidence" value="ECO:0007669"/>
    <property type="project" value="UniProtKB-KW"/>
</dbReference>
<dbReference type="SMART" id="SM01043">
    <property type="entry name" value="BTAD"/>
    <property type="match status" value="1"/>
</dbReference>
<dbReference type="SUPFAM" id="SSF46894">
    <property type="entry name" value="C-terminal effector domain of the bipartite response regulators"/>
    <property type="match status" value="1"/>
</dbReference>
<dbReference type="Gene3D" id="1.10.10.10">
    <property type="entry name" value="Winged helix-like DNA-binding domain superfamily/Winged helix DNA-binding domain"/>
    <property type="match status" value="1"/>
</dbReference>
<dbReference type="AlphaFoldDB" id="A0A7G1P8D3"/>
<comment type="similarity">
    <text evidence="1">Belongs to the AfsR/DnrI/RedD regulatory family.</text>
</comment>
<accession>A0A7G1P8D3</accession>
<feature type="DNA-binding region" description="OmpR/PhoB-type" evidence="4">
    <location>
        <begin position="1"/>
        <end position="93"/>
    </location>
</feature>
<sequence length="1008" mass="107625">MGAYYEFGILGPLAVTRDGRRVDVCAAQLRTLLAALLVDAGRVVPVDALVGRLWGDVPPRGARNAVQNYVLRLRRTLGPELVRTDRLGYVLDMADMDGLDAHRFCALAREGGAALAEDRPERAAALLEKALGLWRGEPLSDLPPEQFSDVSPGLCEQRLSTQEAWADAVIRCRRPADALPELSRLTRRHPLRERFWAQRMLALYQCGRQGEALECFREVGTLLAEELGIDPGVELKALHQRILTAAQDLVPAVPRAPGPGGRGNLPAETTSFIGRERELAEAQRLLGRSRLVTCTGVGGVGKTRLALRAARRSAAAFPDGVWLVDLAAVTDPALVERAVAESLGLRDQSTRSAADAVADHLCERRLLLVLDNCEHLVAAVAELVLRLLRAAPELRILATSRERLGAPGEHLLLVPCLTVRDGPDGAPSEAVRLLKDRAAACAAVLPADAGRDGSATELCRRLDGIPLAIELAAVRLSSLTVAEILERLGDRFRLLSGPRSAAVPSVASVPSAASAPGPVAALAAGYRQTLRGVMAWSHGLCTPGERLLWARLSVFVGGFDLRAAEAVCAGEGIAREDVVDLIDGLVQKSVVTVEPVVTVESMATVESVVTVESVTPAGRPGAGTRYRLLETIRQYGTDRLRAEGDTTGLRMRHSDYYQSLAALAAAEWCGPDEVRWLERLRRELPNLRSALDFCRVHPGRAPAGAAIAVDLMRTRCWFFGSTLGEARHWIESLSALLDPALAEPTALVAAMKTFVAIIQGDQPAARACLDECHAVPAFAGAAPVVYIEGVYTLLVLGDPACIAQLAKAREEFLALGLTGDAHMATMFWAIATAFLGCRAEARSACATYVAAAEAAGAEWAQTWSQWCTALTELLHGEPSRGLLPLCDALVRQRALDDNWGPAWSLETMAWTLGALGHHAWAAVVLGAAHRHRQATGSQIAGLHPLSMLHARTQDLVREHMATAAYTEAWERGATAADGITLALGIAHEALLLEGGRASGAGAAAGRPG</sequence>
<dbReference type="InterPro" id="IPR001867">
    <property type="entry name" value="OmpR/PhoB-type_DNA-bd"/>
</dbReference>
<dbReference type="KEGG" id="sgm:GCM10017557_49290"/>
<dbReference type="SUPFAM" id="SSF52540">
    <property type="entry name" value="P-loop containing nucleoside triphosphate hydrolases"/>
    <property type="match status" value="1"/>
</dbReference>
<reference evidence="6 7" key="1">
    <citation type="journal article" date="2014" name="Int. J. Syst. Evol. Microbiol.">
        <title>Complete genome sequence of Corynebacterium casei LMG S-19264T (=DSM 44701T), isolated from a smear-ripened cheese.</title>
        <authorList>
            <consortium name="US DOE Joint Genome Institute (JGI-PGF)"/>
            <person name="Walter F."/>
            <person name="Albersmeier A."/>
            <person name="Kalinowski J."/>
            <person name="Ruckert C."/>
        </authorList>
    </citation>
    <scope>NUCLEOTIDE SEQUENCE [LARGE SCALE GENOMIC DNA]</scope>
    <source>
        <strain evidence="6 7">JCM 4677</strain>
    </source>
</reference>
<dbReference type="InterPro" id="IPR011990">
    <property type="entry name" value="TPR-like_helical_dom_sf"/>
</dbReference>
<evidence type="ECO:0000256" key="3">
    <source>
        <dbReference type="ARBA" id="ARBA00023125"/>
    </source>
</evidence>